<evidence type="ECO:0008006" key="3">
    <source>
        <dbReference type="Google" id="ProtNLM"/>
    </source>
</evidence>
<dbReference type="Pfam" id="PF02992">
    <property type="entry name" value="Transposase_21"/>
    <property type="match status" value="1"/>
</dbReference>
<organism evidence="1 2">
    <name type="scientific">Acer negundo</name>
    <name type="common">Box elder</name>
    <dbReference type="NCBI Taxonomy" id="4023"/>
    <lineage>
        <taxon>Eukaryota</taxon>
        <taxon>Viridiplantae</taxon>
        <taxon>Streptophyta</taxon>
        <taxon>Embryophyta</taxon>
        <taxon>Tracheophyta</taxon>
        <taxon>Spermatophyta</taxon>
        <taxon>Magnoliopsida</taxon>
        <taxon>eudicotyledons</taxon>
        <taxon>Gunneridae</taxon>
        <taxon>Pentapetalae</taxon>
        <taxon>rosids</taxon>
        <taxon>malvids</taxon>
        <taxon>Sapindales</taxon>
        <taxon>Sapindaceae</taxon>
        <taxon>Hippocastanoideae</taxon>
        <taxon>Acereae</taxon>
        <taxon>Acer</taxon>
    </lineage>
</organism>
<evidence type="ECO:0000313" key="2">
    <source>
        <dbReference type="Proteomes" id="UP001064489"/>
    </source>
</evidence>
<keyword evidence="2" id="KW-1185">Reference proteome</keyword>
<dbReference type="Proteomes" id="UP001064489">
    <property type="component" value="Chromosome 7"/>
</dbReference>
<proteinExistence type="predicted"/>
<gene>
    <name evidence="1" type="ORF">LWI28_014389</name>
</gene>
<dbReference type="PANTHER" id="PTHR10775:SF182">
    <property type="entry name" value="TRANSPOSON, EN_SPM-LIKE, TRANSPOSASE-ASSOCIATED DOMAIN PROTEIN-RELATED"/>
    <property type="match status" value="1"/>
</dbReference>
<reference evidence="1" key="1">
    <citation type="journal article" date="2022" name="Plant J.">
        <title>Strategies of tolerance reflected in two North American maple genomes.</title>
        <authorList>
            <person name="McEvoy S.L."/>
            <person name="Sezen U.U."/>
            <person name="Trouern-Trend A."/>
            <person name="McMahon S.M."/>
            <person name="Schaberg P.G."/>
            <person name="Yang J."/>
            <person name="Wegrzyn J.L."/>
            <person name="Swenson N.G."/>
        </authorList>
    </citation>
    <scope>NUCLEOTIDE SEQUENCE</scope>
    <source>
        <strain evidence="1">91603</strain>
    </source>
</reference>
<reference evidence="1" key="2">
    <citation type="submission" date="2023-02" db="EMBL/GenBank/DDBJ databases">
        <authorList>
            <person name="Swenson N.G."/>
            <person name="Wegrzyn J.L."/>
            <person name="Mcevoy S.L."/>
        </authorList>
    </citation>
    <scope>NUCLEOTIDE SEQUENCE</scope>
    <source>
        <strain evidence="1">91603</strain>
        <tissue evidence="1">Leaf</tissue>
    </source>
</reference>
<evidence type="ECO:0000313" key="1">
    <source>
        <dbReference type="EMBL" id="KAI9169583.1"/>
    </source>
</evidence>
<protein>
    <recommendedName>
        <fullName evidence="3">Transposase</fullName>
    </recommendedName>
</protein>
<dbReference type="AlphaFoldDB" id="A0AAD5IMP9"/>
<dbReference type="EMBL" id="JAJSOW010000104">
    <property type="protein sequence ID" value="KAI9169583.1"/>
    <property type="molecule type" value="Genomic_DNA"/>
</dbReference>
<comment type="caution">
    <text evidence="1">The sequence shown here is derived from an EMBL/GenBank/DDBJ whole genome shotgun (WGS) entry which is preliminary data.</text>
</comment>
<accession>A0AAD5IMP9</accession>
<sequence>MHVKGKFDVDFTYPGAKTTGYDIDVYLAPLIEDLQNLWMNGIDVYDAFGESTFNLKAILMWKINDFPAYGNMSGWPTMGKVACPVCRENTCSKWLKQSQKFSYMGHRQFLAIDHPLRSKRAWFNREHEKRRKPKLSTGKDIYDEVENFVNDWGKSEETKRKRSTSLELWKKKSIFFKLPYWKI</sequence>
<name>A0AAD5IMP9_ACENE</name>
<dbReference type="PANTHER" id="PTHR10775">
    <property type="entry name" value="OS08G0208400 PROTEIN"/>
    <property type="match status" value="1"/>
</dbReference>
<dbReference type="InterPro" id="IPR004242">
    <property type="entry name" value="Transposase_21"/>
</dbReference>